<dbReference type="PRINTS" id="PR00133">
    <property type="entry name" value="GLHYDRLASE3"/>
</dbReference>
<comment type="similarity">
    <text evidence="1">Belongs to the glycosyl hydrolase 3 family.</text>
</comment>
<dbReference type="Proteomes" id="UP000231586">
    <property type="component" value="Unassembled WGS sequence"/>
</dbReference>
<dbReference type="SMART" id="SM01217">
    <property type="entry name" value="Fn3_like"/>
    <property type="match status" value="1"/>
</dbReference>
<name>A0A2M8WJB2_9MICO</name>
<keyword evidence="5" id="KW-1185">Reference proteome</keyword>
<gene>
    <name evidence="4" type="ORF">CLV34_2247</name>
</gene>
<dbReference type="PANTHER" id="PTHR42715">
    <property type="entry name" value="BETA-GLUCOSIDASE"/>
    <property type="match status" value="1"/>
</dbReference>
<dbReference type="InterPro" id="IPR026891">
    <property type="entry name" value="Fn3-like"/>
</dbReference>
<protein>
    <submittedName>
        <fullName evidence="4">Beta-glucosidase</fullName>
    </submittedName>
</protein>
<reference evidence="4 5" key="1">
    <citation type="submission" date="2017-11" db="EMBL/GenBank/DDBJ databases">
        <title>Genomic Encyclopedia of Archaeal and Bacterial Type Strains, Phase II (KMG-II): From Individual Species to Whole Genera.</title>
        <authorList>
            <person name="Goeker M."/>
        </authorList>
    </citation>
    <scope>NUCLEOTIDE SEQUENCE [LARGE SCALE GENOMIC DNA]</scope>
    <source>
        <strain evidence="4 5">DSM 22413</strain>
    </source>
</reference>
<dbReference type="SUPFAM" id="SSF51445">
    <property type="entry name" value="(Trans)glycosidases"/>
    <property type="match status" value="1"/>
</dbReference>
<dbReference type="Pfam" id="PF01915">
    <property type="entry name" value="Glyco_hydro_3_C"/>
    <property type="match status" value="1"/>
</dbReference>
<dbReference type="PANTHER" id="PTHR42715:SF10">
    <property type="entry name" value="BETA-GLUCOSIDASE"/>
    <property type="match status" value="1"/>
</dbReference>
<evidence type="ECO:0000256" key="1">
    <source>
        <dbReference type="ARBA" id="ARBA00005336"/>
    </source>
</evidence>
<dbReference type="EMBL" id="PGTZ01000009">
    <property type="protein sequence ID" value="PJI90988.1"/>
    <property type="molecule type" value="Genomic_DNA"/>
</dbReference>
<dbReference type="RefSeq" id="WP_100350390.1">
    <property type="nucleotide sequence ID" value="NZ_PGTZ01000009.1"/>
</dbReference>
<dbReference type="Gene3D" id="2.60.40.10">
    <property type="entry name" value="Immunoglobulins"/>
    <property type="match status" value="1"/>
</dbReference>
<dbReference type="InterPro" id="IPR001764">
    <property type="entry name" value="Glyco_hydro_3_N"/>
</dbReference>
<dbReference type="GO" id="GO:0005975">
    <property type="term" value="P:carbohydrate metabolic process"/>
    <property type="evidence" value="ECO:0007669"/>
    <property type="project" value="InterPro"/>
</dbReference>
<evidence type="ECO:0000313" key="4">
    <source>
        <dbReference type="EMBL" id="PJI90988.1"/>
    </source>
</evidence>
<dbReference type="InterPro" id="IPR036881">
    <property type="entry name" value="Glyco_hydro_3_C_sf"/>
</dbReference>
<dbReference type="GO" id="GO:0004553">
    <property type="term" value="F:hydrolase activity, hydrolyzing O-glycosyl compounds"/>
    <property type="evidence" value="ECO:0007669"/>
    <property type="project" value="InterPro"/>
</dbReference>
<evidence type="ECO:0000259" key="3">
    <source>
        <dbReference type="SMART" id="SM01217"/>
    </source>
</evidence>
<accession>A0A2M8WJB2</accession>
<organism evidence="4 5">
    <name type="scientific">Luteimicrobium subarcticum</name>
    <dbReference type="NCBI Taxonomy" id="620910"/>
    <lineage>
        <taxon>Bacteria</taxon>
        <taxon>Bacillati</taxon>
        <taxon>Actinomycetota</taxon>
        <taxon>Actinomycetes</taxon>
        <taxon>Micrococcales</taxon>
        <taxon>Luteimicrobium</taxon>
    </lineage>
</organism>
<dbReference type="InterPro" id="IPR036962">
    <property type="entry name" value="Glyco_hydro_3_N_sf"/>
</dbReference>
<comment type="caution">
    <text evidence="4">The sequence shown here is derived from an EMBL/GenBank/DDBJ whole genome shotgun (WGS) entry which is preliminary data.</text>
</comment>
<dbReference type="Gene3D" id="3.40.50.1700">
    <property type="entry name" value="Glycoside hydrolase family 3 C-terminal domain"/>
    <property type="match status" value="1"/>
</dbReference>
<feature type="domain" description="Fibronectin type III-like" evidence="3">
    <location>
        <begin position="658"/>
        <end position="727"/>
    </location>
</feature>
<dbReference type="Gene3D" id="3.20.20.300">
    <property type="entry name" value="Glycoside hydrolase, family 3, N-terminal domain"/>
    <property type="match status" value="1"/>
</dbReference>
<dbReference type="InterPro" id="IPR002772">
    <property type="entry name" value="Glyco_hydro_3_C"/>
</dbReference>
<dbReference type="AlphaFoldDB" id="A0A2M8WJB2"/>
<dbReference type="InterPro" id="IPR050288">
    <property type="entry name" value="Cellulose_deg_GH3"/>
</dbReference>
<proteinExistence type="inferred from homology"/>
<dbReference type="InterPro" id="IPR017853">
    <property type="entry name" value="GH"/>
</dbReference>
<dbReference type="Pfam" id="PF14310">
    <property type="entry name" value="Fn3-like"/>
    <property type="match status" value="1"/>
</dbReference>
<evidence type="ECO:0000256" key="2">
    <source>
        <dbReference type="ARBA" id="ARBA00022801"/>
    </source>
</evidence>
<dbReference type="OrthoDB" id="3187421at2"/>
<evidence type="ECO:0000313" key="5">
    <source>
        <dbReference type="Proteomes" id="UP000231586"/>
    </source>
</evidence>
<dbReference type="Pfam" id="PF00933">
    <property type="entry name" value="Glyco_hydro_3"/>
    <property type="match status" value="1"/>
</dbReference>
<keyword evidence="2" id="KW-0378">Hydrolase</keyword>
<dbReference type="SUPFAM" id="SSF52279">
    <property type="entry name" value="Beta-D-glucan exohydrolase, C-terminal domain"/>
    <property type="match status" value="1"/>
</dbReference>
<sequence length="764" mass="79969">MTQHSTSTRPEELLAQMTLEEKIGQVVGFWEKEDGEAVAPLQGAFAEVSGLDAFARHGLGHLTRPYGTRPVDPDERAAWLWRFQRRLVEETRLGIPALVHEECLTGLSAWKAATFPTPVAWGASFDPALVEEMGALIGGSMRALGIHQGLAPVLDVVRDPRWGRVEECIAEDPYLVGSVGASYVRGLQSAGVHATLKHFVGYSASQAGRNFAPVHVGPRELADVLLVPFEMALLDGGARSVMHAYTEIDGVPVASDPTLLTGVLRERWGFDGTVVADYFGVAFLHLLHHVAGDLGEAAGLALAAGVDIELPTGDAFTGPLARAIRDGRVDEALLDRAVLRALRQKDELGLLDARFDCAPPTSVDLDTPAHRDVARRLAEESVVLVSNDGTLPLGDRGEVPGRVAVIGPNADSVDALFGCYSFVNHVLEQHPDVPRGLVAPTLLDALRAELAGSEVVGVPGCAVDDDDRSGFAGAVAAASGADVAVVVVGDKAGLFGRGTSGEGCDRDDLELPGVQRELVEAVLGTGTPVVLVLVTGRPYAVGWALERCAAVVQAFFPGEEGGGAVAGVLSGRVNPSGHLPVSLPRPAGAQPYSYLHPALGAGDEVSNLATVPAAPFGHGLSYTTFAYDDLVVVPESPTGCPLDVSVRVTNTGDRAGADVVQLYGHDVVASVTRPVAQLLGFARVDLGPGESVTVTLSVPPARLAFSDRALRRVVEPGDLELWCGSSADRVVEARTTLVGVVHAVTPADPRSTTVTLAAPVLDDA</sequence>
<dbReference type="InterPro" id="IPR013783">
    <property type="entry name" value="Ig-like_fold"/>
</dbReference>